<evidence type="ECO:0000313" key="3">
    <source>
        <dbReference type="Proteomes" id="UP000239469"/>
    </source>
</evidence>
<organism evidence="2 3">
    <name type="scientific">Chromobacterium amazonense</name>
    <dbReference type="NCBI Taxonomy" id="1382803"/>
    <lineage>
        <taxon>Bacteria</taxon>
        <taxon>Pseudomonadati</taxon>
        <taxon>Pseudomonadota</taxon>
        <taxon>Betaproteobacteria</taxon>
        <taxon>Neisseriales</taxon>
        <taxon>Chromobacteriaceae</taxon>
        <taxon>Chromobacterium</taxon>
    </lineage>
</organism>
<dbReference type="Pfam" id="PF01527">
    <property type="entry name" value="HTH_Tnp_1"/>
    <property type="match status" value="1"/>
</dbReference>
<accession>A0A2S9X5D3</accession>
<gene>
    <name evidence="2" type="ORF">BUE93_09410</name>
</gene>
<evidence type="ECO:0008006" key="4">
    <source>
        <dbReference type="Google" id="ProtNLM"/>
    </source>
</evidence>
<dbReference type="AlphaFoldDB" id="A0A2S9X5D3"/>
<evidence type="ECO:0000256" key="1">
    <source>
        <dbReference type="SAM" id="MobiDB-lite"/>
    </source>
</evidence>
<dbReference type="Proteomes" id="UP000239469">
    <property type="component" value="Unassembled WGS sequence"/>
</dbReference>
<dbReference type="InterPro" id="IPR002514">
    <property type="entry name" value="Transposase_8"/>
</dbReference>
<dbReference type="EMBL" id="MTBD01000023">
    <property type="protein sequence ID" value="PRP70941.1"/>
    <property type="molecule type" value="Genomic_DNA"/>
</dbReference>
<dbReference type="InterPro" id="IPR009057">
    <property type="entry name" value="Homeodomain-like_sf"/>
</dbReference>
<dbReference type="GO" id="GO:0006313">
    <property type="term" value="P:DNA transposition"/>
    <property type="evidence" value="ECO:0007669"/>
    <property type="project" value="InterPro"/>
</dbReference>
<dbReference type="NCBIfam" id="NF047595">
    <property type="entry name" value="IS66_ISRel24_TnpA"/>
    <property type="match status" value="1"/>
</dbReference>
<proteinExistence type="predicted"/>
<sequence length="161" mass="17572">MDTILHMPETGRPRRRYSATFKAEVVAACLQPGVSATDIALANRINPNLVRRWIRLHHSVAVVPVEPASPNIDSMPTGPSLAAPALVPVCVSSSAPTIDDERHAAKRRPQHPSPTLQPPHPTPPPADQIHLELRRGDLQLNVAWPASQAEACARWLRELSP</sequence>
<feature type="region of interest" description="Disordered" evidence="1">
    <location>
        <begin position="97"/>
        <end position="128"/>
    </location>
</feature>
<dbReference type="GO" id="GO:0003677">
    <property type="term" value="F:DNA binding"/>
    <property type="evidence" value="ECO:0007669"/>
    <property type="project" value="InterPro"/>
</dbReference>
<dbReference type="SUPFAM" id="SSF46689">
    <property type="entry name" value="Homeodomain-like"/>
    <property type="match status" value="1"/>
</dbReference>
<comment type="caution">
    <text evidence="2">The sequence shown here is derived from an EMBL/GenBank/DDBJ whole genome shotgun (WGS) entry which is preliminary data.</text>
</comment>
<feature type="compositionally biased region" description="Pro residues" evidence="1">
    <location>
        <begin position="111"/>
        <end position="126"/>
    </location>
</feature>
<protein>
    <recommendedName>
        <fullName evidence="4">Transposase</fullName>
    </recommendedName>
</protein>
<reference evidence="2 3" key="1">
    <citation type="submission" date="2017-01" db="EMBL/GenBank/DDBJ databases">
        <title>New insights into the genetic diversity of Chromobacterium isolated from tropical freshwater lake.</title>
        <authorList>
            <person name="Santos A.B."/>
            <person name="Nascimento A.M."/>
            <person name="Da Silva P.C."/>
        </authorList>
    </citation>
    <scope>NUCLEOTIDE SEQUENCE [LARGE SCALE GENOMIC DNA]</scope>
    <source>
        <strain evidence="2 3">56AF</strain>
    </source>
</reference>
<dbReference type="GO" id="GO:0004803">
    <property type="term" value="F:transposase activity"/>
    <property type="evidence" value="ECO:0007669"/>
    <property type="project" value="InterPro"/>
</dbReference>
<evidence type="ECO:0000313" key="2">
    <source>
        <dbReference type="EMBL" id="PRP70941.1"/>
    </source>
</evidence>
<name>A0A2S9X5D3_9NEIS</name>